<proteinExistence type="predicted"/>
<dbReference type="EMBL" id="LHQL01000013">
    <property type="protein sequence ID" value="OOQ48504.1"/>
    <property type="molecule type" value="Genomic_DNA"/>
</dbReference>
<evidence type="ECO:0000256" key="1">
    <source>
        <dbReference type="SAM" id="MobiDB-lite"/>
    </source>
</evidence>
<name>A0ABX3LG48_STRAT</name>
<protein>
    <submittedName>
        <fullName evidence="2">Uncharacterized protein</fullName>
    </submittedName>
</protein>
<keyword evidence="3" id="KW-1185">Reference proteome</keyword>
<comment type="caution">
    <text evidence="2">The sequence shown here is derived from an EMBL/GenBank/DDBJ whole genome shotgun (WGS) entry which is preliminary data.</text>
</comment>
<reference evidence="2 3" key="1">
    <citation type="submission" date="2015-07" db="EMBL/GenBank/DDBJ databases">
        <title>Draft Genome Sequence of Streptomyces antibioticus, IMRU 3720 reveals insights in the evolution of actinomycin biosynthetic gene clusters in Streptomyces.</title>
        <authorList>
            <person name="Crnovcic I."/>
            <person name="Ruckert C."/>
            <person name="Kalinowksi J."/>
            <person name="Keller U."/>
        </authorList>
    </citation>
    <scope>NUCLEOTIDE SEQUENCE [LARGE SCALE GENOMIC DNA]</scope>
    <source>
        <strain evidence="2 3">DSM 41481</strain>
    </source>
</reference>
<sequence>MRVLEMLQCVRIPGPCPVKRTGKCSDFHGIWEVYNPTLDDLVRGSAAGDWVPVIVPQSRWMNRFWTRPADRDLYAASVGGLPTEDELALGSRRRAVPSSLSQQEMERICRYGEVSAHRSPEREVFDRGQRFDASAVSIPGQRMPRPHRPTGTDPALLDWSAKSRWLAQPQPCQHCGKPASLLNDQGRPSHKVCQEQAAG</sequence>
<accession>A0ABX3LG48</accession>
<evidence type="ECO:0000313" key="3">
    <source>
        <dbReference type="Proteomes" id="UP000190306"/>
    </source>
</evidence>
<organism evidence="2 3">
    <name type="scientific">Streptomyces antibioticus</name>
    <dbReference type="NCBI Taxonomy" id="1890"/>
    <lineage>
        <taxon>Bacteria</taxon>
        <taxon>Bacillati</taxon>
        <taxon>Actinomycetota</taxon>
        <taxon>Actinomycetes</taxon>
        <taxon>Kitasatosporales</taxon>
        <taxon>Streptomycetaceae</taxon>
        <taxon>Streptomyces</taxon>
    </lineage>
</organism>
<gene>
    <name evidence="2" type="ORF">AFM16_26135</name>
</gene>
<evidence type="ECO:0000313" key="2">
    <source>
        <dbReference type="EMBL" id="OOQ48504.1"/>
    </source>
</evidence>
<feature type="region of interest" description="Disordered" evidence="1">
    <location>
        <begin position="178"/>
        <end position="199"/>
    </location>
</feature>
<dbReference type="Proteomes" id="UP000190306">
    <property type="component" value="Chromosome"/>
</dbReference>